<evidence type="ECO:0000313" key="2">
    <source>
        <dbReference type="Proteomes" id="UP000249566"/>
    </source>
</evidence>
<dbReference type="AlphaFoldDB" id="A0AAX2ISM9"/>
<dbReference type="EMBL" id="LS483412">
    <property type="protein sequence ID" value="SQG89455.1"/>
    <property type="molecule type" value="Genomic_DNA"/>
</dbReference>
<evidence type="ECO:0000313" key="1">
    <source>
        <dbReference type="EMBL" id="SQG89455.1"/>
    </source>
</evidence>
<accession>A0AAX2ISM9</accession>
<name>A0AAX2ISM9_LEGPN</name>
<gene>
    <name evidence="1" type="ORF">NCTC12272_00638</name>
</gene>
<organism evidence="1 2">
    <name type="scientific">Legionella pneumophila subsp. pascullei</name>
    <dbReference type="NCBI Taxonomy" id="91890"/>
    <lineage>
        <taxon>Bacteria</taxon>
        <taxon>Pseudomonadati</taxon>
        <taxon>Pseudomonadota</taxon>
        <taxon>Gammaproteobacteria</taxon>
        <taxon>Legionellales</taxon>
        <taxon>Legionellaceae</taxon>
        <taxon>Legionella</taxon>
    </lineage>
</organism>
<sequence length="45" mass="5710">MFLMGSLDILNDRFKNFFNKEIGVFRKSWFNERYWKYHLKESIYP</sequence>
<protein>
    <submittedName>
        <fullName evidence="1">Uncharacterized protein</fullName>
    </submittedName>
</protein>
<proteinExistence type="predicted"/>
<dbReference type="Proteomes" id="UP000249566">
    <property type="component" value="Chromosome 1"/>
</dbReference>
<reference evidence="1 2" key="1">
    <citation type="submission" date="2018-06" db="EMBL/GenBank/DDBJ databases">
        <authorList>
            <consortium name="Pathogen Informatics"/>
            <person name="Doyle S."/>
        </authorList>
    </citation>
    <scope>NUCLEOTIDE SEQUENCE [LARGE SCALE GENOMIC DNA]</scope>
    <source>
        <strain evidence="1 2">NCTC12272</strain>
    </source>
</reference>